<organism evidence="1 2">
    <name type="scientific">Zymoseptoria brevis</name>
    <dbReference type="NCBI Taxonomy" id="1047168"/>
    <lineage>
        <taxon>Eukaryota</taxon>
        <taxon>Fungi</taxon>
        <taxon>Dikarya</taxon>
        <taxon>Ascomycota</taxon>
        <taxon>Pezizomycotina</taxon>
        <taxon>Dothideomycetes</taxon>
        <taxon>Dothideomycetidae</taxon>
        <taxon>Mycosphaerellales</taxon>
        <taxon>Mycosphaerellaceae</taxon>
        <taxon>Zymoseptoria</taxon>
    </lineage>
</organism>
<proteinExistence type="predicted"/>
<dbReference type="Proteomes" id="UP000033647">
    <property type="component" value="Unassembled WGS sequence"/>
</dbReference>
<dbReference type="EMBL" id="LAFY01004072">
    <property type="protein sequence ID" value="KJX95448.1"/>
    <property type="molecule type" value="Genomic_DNA"/>
</dbReference>
<name>A0A0F4GDF7_9PEZI</name>
<evidence type="ECO:0000313" key="1">
    <source>
        <dbReference type="EMBL" id="KJX95448.1"/>
    </source>
</evidence>
<keyword evidence="2" id="KW-1185">Reference proteome</keyword>
<reference evidence="1 2" key="1">
    <citation type="submission" date="2015-03" db="EMBL/GenBank/DDBJ databases">
        <title>RNA-seq based gene annotation and comparative genomics of four Zymoseptoria species reveal species-specific pathogenicity related genes and transposable element activity.</title>
        <authorList>
            <person name="Grandaubert J."/>
            <person name="Bhattacharyya A."/>
            <person name="Stukenbrock E.H."/>
        </authorList>
    </citation>
    <scope>NUCLEOTIDE SEQUENCE [LARGE SCALE GENOMIC DNA]</scope>
    <source>
        <strain evidence="1 2">Zb18110</strain>
    </source>
</reference>
<accession>A0A0F4GDF7</accession>
<dbReference type="AlphaFoldDB" id="A0A0F4GDF7"/>
<evidence type="ECO:0000313" key="2">
    <source>
        <dbReference type="Proteomes" id="UP000033647"/>
    </source>
</evidence>
<gene>
    <name evidence="1" type="ORF">TI39_contig4112g00003</name>
</gene>
<protein>
    <submittedName>
        <fullName evidence="1">Uncharacterized protein</fullName>
    </submittedName>
</protein>
<sequence length="134" mass="14792">MSALCALISNRPLLLTKADITAIFRRSPSSYSQLRRFASLILVAQAQVKNSTVCIEDFDSPMFGGLTSMLYRSMHTWYTSVIPEKKKPKLPQLLQLQSIQSGLAVREPEPEDWALRMCGPAVPVAQAGMSKGAH</sequence>
<comment type="caution">
    <text evidence="1">The sequence shown here is derived from an EMBL/GenBank/DDBJ whole genome shotgun (WGS) entry which is preliminary data.</text>
</comment>